<dbReference type="Proteomes" id="UP000509704">
    <property type="component" value="Chromosome 3"/>
</dbReference>
<reference evidence="3 4" key="1">
    <citation type="submission" date="2020-07" db="EMBL/GenBank/DDBJ databases">
        <title>The yeast mating-type switching endonuclease HO is a domesticated member of an unorthodox homing genetic element family.</title>
        <authorList>
            <person name="Coughlan A.Y."/>
            <person name="Lombardi L."/>
            <person name="Braun-Galleani S."/>
            <person name="Martos A.R."/>
            <person name="Galeote V."/>
            <person name="Bigey F."/>
            <person name="Dequin S."/>
            <person name="Byrne K.P."/>
            <person name="Wolfe K.H."/>
        </authorList>
    </citation>
    <scope>NUCLEOTIDE SEQUENCE [LARGE SCALE GENOMIC DNA]</scope>
    <source>
        <strain evidence="3 4">NRRL Y-6702</strain>
    </source>
</reference>
<dbReference type="AlphaFoldDB" id="A0A7H9B0P5"/>
<evidence type="ECO:0000313" key="4">
    <source>
        <dbReference type="Proteomes" id="UP000509704"/>
    </source>
</evidence>
<feature type="region of interest" description="Disordered" evidence="2">
    <location>
        <begin position="71"/>
        <end position="92"/>
    </location>
</feature>
<dbReference type="InterPro" id="IPR013743">
    <property type="entry name" value="NBP1/CSA1"/>
</dbReference>
<proteinExistence type="predicted"/>
<dbReference type="Pfam" id="PF08537">
    <property type="entry name" value="NBP1"/>
    <property type="match status" value="1"/>
</dbReference>
<protein>
    <submittedName>
        <fullName evidence="3">Uncharacterized protein</fullName>
    </submittedName>
</protein>
<accession>A0A7H9B0P5</accession>
<feature type="compositionally biased region" description="Polar residues" evidence="2">
    <location>
        <begin position="296"/>
        <end position="315"/>
    </location>
</feature>
<evidence type="ECO:0000256" key="1">
    <source>
        <dbReference type="SAM" id="Coils"/>
    </source>
</evidence>
<feature type="compositionally biased region" description="Basic and acidic residues" evidence="2">
    <location>
        <begin position="71"/>
        <end position="81"/>
    </location>
</feature>
<feature type="compositionally biased region" description="Basic and acidic residues" evidence="2">
    <location>
        <begin position="270"/>
        <end position="284"/>
    </location>
</feature>
<name>A0A7H9B0P5_ZYGMR</name>
<gene>
    <name evidence="3" type="ORF">HG535_0C06100</name>
</gene>
<evidence type="ECO:0000256" key="2">
    <source>
        <dbReference type="SAM" id="MobiDB-lite"/>
    </source>
</evidence>
<feature type="region of interest" description="Disordered" evidence="2">
    <location>
        <begin position="270"/>
        <end position="320"/>
    </location>
</feature>
<organism evidence="3 4">
    <name type="scientific">Zygotorulaspora mrakii</name>
    <name type="common">Zygosaccharomyces mrakii</name>
    <dbReference type="NCBI Taxonomy" id="42260"/>
    <lineage>
        <taxon>Eukaryota</taxon>
        <taxon>Fungi</taxon>
        <taxon>Dikarya</taxon>
        <taxon>Ascomycota</taxon>
        <taxon>Saccharomycotina</taxon>
        <taxon>Saccharomycetes</taxon>
        <taxon>Saccharomycetales</taxon>
        <taxon>Saccharomycetaceae</taxon>
        <taxon>Zygotorulaspora</taxon>
    </lineage>
</organism>
<keyword evidence="4" id="KW-1185">Reference proteome</keyword>
<dbReference type="OrthoDB" id="4053251at2759"/>
<sequence length="359" mass="42541">MLESIQRILVDFWGSKDHNGGGNVRSLQRDGRKREYGNLDDIRSNTVNYSGDTRNRDIRTRYKQRLDKRNRARMQEEEKNNNRGIGTRYGEQQRYDKNRIRKQTTDRPGRLSLMWRSLKTVFSNEEQDLTQFQEACGNVNVMIPQNKKPNGTEERRRLRERIARSEAFKRKLLEIKYDENMLEQMRRGRSRFPRLGNRNSEVYRQSQNISEDRITLLQRRVTELEENLLHVTRDLQITQKKLKFAQEKNTLLESLLDDANIDSEYVKSKRDMKNIQRENLKPDSELPPSPRRTVNPLFTSSPMRNPSANTNTQPEDPSLALRDDFYNRYPKIPETESLTQAQKSHSLSPIRIDYSKYSV</sequence>
<keyword evidence="1" id="KW-0175">Coiled coil</keyword>
<dbReference type="RefSeq" id="XP_037143983.1">
    <property type="nucleotide sequence ID" value="XM_037288088.1"/>
</dbReference>
<evidence type="ECO:0000313" key="3">
    <source>
        <dbReference type="EMBL" id="QLG72255.1"/>
    </source>
</evidence>
<feature type="coiled-coil region" evidence="1">
    <location>
        <begin position="207"/>
        <end position="262"/>
    </location>
</feature>
<dbReference type="EMBL" id="CP058606">
    <property type="protein sequence ID" value="QLG72255.1"/>
    <property type="molecule type" value="Genomic_DNA"/>
</dbReference>
<dbReference type="GeneID" id="59235953"/>
<dbReference type="KEGG" id="zmk:HG535_0C06100"/>